<sequence>MEKAKKRQFGIIATIVLAAVIVLGLMWATATANRNSEHQDTLARVEKLGRIVWGVKADTRLFGLMDTKTGISQGFDIDIARALTVQISKQTGVPMSAEFVPVATASKMQLLKNTNIDGSVSTMTITPEREKIIDFTNQYFDAGQSILVRKDSGINSIKDMNSSKYTVIVVVGTTAATETAKFAPKAKLLAVQDYATGMQALKSGQGQAMSTDNAILYGFATENPEYHIAGGTFTHGPYGIAFDNNQKPMIKETNEALATIKENGIYNQLIKKWFSDVPGLDWRSLEAK</sequence>
<protein>
    <submittedName>
        <fullName evidence="7">Transporter substrate-binding domain-containing protein</fullName>
    </submittedName>
</protein>
<keyword evidence="4" id="KW-0812">Transmembrane</keyword>
<keyword evidence="4" id="KW-0472">Membrane</keyword>
<keyword evidence="4" id="KW-1133">Transmembrane helix</keyword>
<comment type="similarity">
    <text evidence="1">Belongs to the bacterial solute-binding protein 3 family.</text>
</comment>
<evidence type="ECO:0000256" key="3">
    <source>
        <dbReference type="ARBA" id="ARBA00022729"/>
    </source>
</evidence>
<dbReference type="EMBL" id="JBFPER010000001">
    <property type="protein sequence ID" value="MEX0379993.1"/>
    <property type="molecule type" value="Genomic_DNA"/>
</dbReference>
<name>A0ABV3S1P6_9LACO</name>
<dbReference type="PANTHER" id="PTHR30085">
    <property type="entry name" value="AMINO ACID ABC TRANSPORTER PERMEASE"/>
    <property type="match status" value="1"/>
</dbReference>
<proteinExistence type="inferred from homology"/>
<dbReference type="Pfam" id="PF00497">
    <property type="entry name" value="SBP_bac_3"/>
    <property type="match status" value="1"/>
</dbReference>
<dbReference type="Gene3D" id="3.40.190.10">
    <property type="entry name" value="Periplasmic binding protein-like II"/>
    <property type="match status" value="2"/>
</dbReference>
<dbReference type="SUPFAM" id="SSF53850">
    <property type="entry name" value="Periplasmic binding protein-like II"/>
    <property type="match status" value="1"/>
</dbReference>
<evidence type="ECO:0000313" key="8">
    <source>
        <dbReference type="Proteomes" id="UP001556617"/>
    </source>
</evidence>
<evidence type="ECO:0000259" key="6">
    <source>
        <dbReference type="SMART" id="SM00079"/>
    </source>
</evidence>
<evidence type="ECO:0000259" key="5">
    <source>
        <dbReference type="SMART" id="SM00062"/>
    </source>
</evidence>
<dbReference type="InterPro" id="IPR001638">
    <property type="entry name" value="Solute-binding_3/MltF_N"/>
</dbReference>
<dbReference type="SMART" id="SM00062">
    <property type="entry name" value="PBPb"/>
    <property type="match status" value="1"/>
</dbReference>
<accession>A0ABV3S1P6</accession>
<evidence type="ECO:0000313" key="7">
    <source>
        <dbReference type="EMBL" id="MEX0379993.1"/>
    </source>
</evidence>
<keyword evidence="8" id="KW-1185">Reference proteome</keyword>
<evidence type="ECO:0000256" key="4">
    <source>
        <dbReference type="SAM" id="Phobius"/>
    </source>
</evidence>
<dbReference type="InterPro" id="IPR051455">
    <property type="entry name" value="Bact_solute-bind_prot3"/>
</dbReference>
<evidence type="ECO:0000256" key="2">
    <source>
        <dbReference type="ARBA" id="ARBA00022448"/>
    </source>
</evidence>
<keyword evidence="3" id="KW-0732">Signal</keyword>
<organism evidence="7 8">
    <name type="scientific">Leuconostoc aquikimchii</name>
    <dbReference type="NCBI Taxonomy" id="3236804"/>
    <lineage>
        <taxon>Bacteria</taxon>
        <taxon>Bacillati</taxon>
        <taxon>Bacillota</taxon>
        <taxon>Bacilli</taxon>
        <taxon>Lactobacillales</taxon>
        <taxon>Lactobacillaceae</taxon>
        <taxon>Leuconostoc</taxon>
    </lineage>
</organism>
<feature type="domain" description="Ionotropic glutamate receptor C-terminal" evidence="6">
    <location>
        <begin position="59"/>
        <end position="276"/>
    </location>
</feature>
<keyword evidence="2" id="KW-0813">Transport</keyword>
<gene>
    <name evidence="7" type="ORF">AB3K24_01260</name>
</gene>
<reference evidence="7 8" key="1">
    <citation type="submission" date="2024-07" db="EMBL/GenBank/DDBJ databases">
        <authorList>
            <person name="Yun M."/>
        </authorList>
    </citation>
    <scope>NUCLEOTIDE SEQUENCE [LARGE SCALE GENOMIC DNA]</scope>
    <source>
        <strain evidence="7 8">MS01</strain>
    </source>
</reference>
<feature type="transmembrane region" description="Helical" evidence="4">
    <location>
        <begin position="9"/>
        <end position="30"/>
    </location>
</feature>
<dbReference type="RefSeq" id="WP_367975520.1">
    <property type="nucleotide sequence ID" value="NZ_JBFPEQ010000001.1"/>
</dbReference>
<comment type="caution">
    <text evidence="7">The sequence shown here is derived from an EMBL/GenBank/DDBJ whole genome shotgun (WGS) entry which is preliminary data.</text>
</comment>
<feature type="domain" description="Solute-binding protein family 3/N-terminal" evidence="5">
    <location>
        <begin position="50"/>
        <end position="277"/>
    </location>
</feature>
<dbReference type="PANTHER" id="PTHR30085:SF6">
    <property type="entry name" value="ABC TRANSPORTER GLUTAMINE-BINDING PROTEIN GLNH"/>
    <property type="match status" value="1"/>
</dbReference>
<dbReference type="Proteomes" id="UP001556617">
    <property type="component" value="Unassembled WGS sequence"/>
</dbReference>
<dbReference type="InterPro" id="IPR001320">
    <property type="entry name" value="Iontro_rcpt_C"/>
</dbReference>
<evidence type="ECO:0000256" key="1">
    <source>
        <dbReference type="ARBA" id="ARBA00010333"/>
    </source>
</evidence>
<dbReference type="SMART" id="SM00079">
    <property type="entry name" value="PBPe"/>
    <property type="match status" value="1"/>
</dbReference>